<evidence type="ECO:0000313" key="1">
    <source>
        <dbReference type="EMBL" id="CAH0047976.1"/>
    </source>
</evidence>
<organism evidence="1 2">
    <name type="scientific">Clonostachys solani</name>
    <dbReference type="NCBI Taxonomy" id="160281"/>
    <lineage>
        <taxon>Eukaryota</taxon>
        <taxon>Fungi</taxon>
        <taxon>Dikarya</taxon>
        <taxon>Ascomycota</taxon>
        <taxon>Pezizomycotina</taxon>
        <taxon>Sordariomycetes</taxon>
        <taxon>Hypocreomycetidae</taxon>
        <taxon>Hypocreales</taxon>
        <taxon>Bionectriaceae</taxon>
        <taxon>Clonostachys</taxon>
    </lineage>
</organism>
<dbReference type="EMBL" id="CABFOC020000034">
    <property type="protein sequence ID" value="CAH0047976.1"/>
    <property type="molecule type" value="Genomic_DNA"/>
</dbReference>
<dbReference type="Proteomes" id="UP000775872">
    <property type="component" value="Unassembled WGS sequence"/>
</dbReference>
<comment type="caution">
    <text evidence="1">The sequence shown here is derived from an EMBL/GenBank/DDBJ whole genome shotgun (WGS) entry which is preliminary data.</text>
</comment>
<reference evidence="1 2" key="2">
    <citation type="submission" date="2021-10" db="EMBL/GenBank/DDBJ databases">
        <authorList>
            <person name="Piombo E."/>
        </authorList>
    </citation>
    <scope>NUCLEOTIDE SEQUENCE [LARGE SCALE GENOMIC DNA]</scope>
</reference>
<protein>
    <submittedName>
        <fullName evidence="1">Uncharacterized protein</fullName>
    </submittedName>
</protein>
<keyword evidence="2" id="KW-1185">Reference proteome</keyword>
<gene>
    <name evidence="1" type="ORF">CSOL1703_00016228</name>
</gene>
<accession>A0A9P0EAV2</accession>
<reference evidence="2" key="1">
    <citation type="submission" date="2019-06" db="EMBL/GenBank/DDBJ databases">
        <authorList>
            <person name="Broberg M."/>
        </authorList>
    </citation>
    <scope>NUCLEOTIDE SEQUENCE [LARGE SCALE GENOMIC DNA]</scope>
</reference>
<name>A0A9P0EAV2_9HYPO</name>
<dbReference type="AlphaFoldDB" id="A0A9P0EAV2"/>
<proteinExistence type="predicted"/>
<sequence length="94" mass="9974">MVPSLDSLEIGAVVPMVRLPIGNWDLWSSTSNVSLQMMMPPNGVAETYPHPTYAEDNRIQVPPGQMGTGALHVAGGDPIPAHNPHVVDVVIGPK</sequence>
<evidence type="ECO:0000313" key="2">
    <source>
        <dbReference type="Proteomes" id="UP000775872"/>
    </source>
</evidence>